<protein>
    <recommendedName>
        <fullName evidence="4">Phage portal protein</fullName>
    </recommendedName>
</protein>
<keyword evidence="3" id="KW-1185">Reference proteome</keyword>
<comment type="caution">
    <text evidence="2">The sequence shown here is derived from an EMBL/GenBank/DDBJ whole genome shotgun (WGS) entry which is preliminary data.</text>
</comment>
<dbReference type="Proteomes" id="UP000321306">
    <property type="component" value="Unassembled WGS sequence"/>
</dbReference>
<accession>A0A511MZD8</accession>
<dbReference type="RefSeq" id="WP_146883603.1">
    <property type="nucleotide sequence ID" value="NZ_BJXB01000005.1"/>
</dbReference>
<proteinExistence type="predicted"/>
<dbReference type="EMBL" id="BJXB01000005">
    <property type="protein sequence ID" value="GEM45902.1"/>
    <property type="molecule type" value="Genomic_DNA"/>
</dbReference>
<dbReference type="AlphaFoldDB" id="A0A511MZD8"/>
<name>A0A511MZD8_DEIC1</name>
<evidence type="ECO:0000256" key="1">
    <source>
        <dbReference type="SAM" id="MobiDB-lite"/>
    </source>
</evidence>
<evidence type="ECO:0000313" key="3">
    <source>
        <dbReference type="Proteomes" id="UP000321306"/>
    </source>
</evidence>
<evidence type="ECO:0000313" key="2">
    <source>
        <dbReference type="EMBL" id="GEM45902.1"/>
    </source>
</evidence>
<organism evidence="2 3">
    <name type="scientific">Deinococcus cellulosilyticus (strain DSM 18568 / NBRC 106333 / KACC 11606 / 5516J-15)</name>
    <dbReference type="NCBI Taxonomy" id="1223518"/>
    <lineage>
        <taxon>Bacteria</taxon>
        <taxon>Thermotogati</taxon>
        <taxon>Deinococcota</taxon>
        <taxon>Deinococci</taxon>
        <taxon>Deinococcales</taxon>
        <taxon>Deinococcaceae</taxon>
        <taxon>Deinococcus</taxon>
    </lineage>
</organism>
<dbReference type="OrthoDB" id="9812906at2"/>
<reference evidence="2 3" key="1">
    <citation type="submission" date="2019-07" db="EMBL/GenBank/DDBJ databases">
        <title>Whole genome shotgun sequence of Deinococcus cellulosilyticus NBRC 106333.</title>
        <authorList>
            <person name="Hosoyama A."/>
            <person name="Uohara A."/>
            <person name="Ohji S."/>
            <person name="Ichikawa N."/>
        </authorList>
    </citation>
    <scope>NUCLEOTIDE SEQUENCE [LARGE SCALE GENOMIC DNA]</scope>
    <source>
        <strain evidence="2 3">NBRC 106333</strain>
    </source>
</reference>
<gene>
    <name evidence="2" type="ORF">DC3_15370</name>
</gene>
<feature type="compositionally biased region" description="Low complexity" evidence="1">
    <location>
        <begin position="21"/>
        <end position="32"/>
    </location>
</feature>
<evidence type="ECO:0008006" key="4">
    <source>
        <dbReference type="Google" id="ProtNLM"/>
    </source>
</evidence>
<sequence length="456" mass="50367">MKINWPWSRKNAPTEQRARSPTTPEAAATPAPGIGTMILSDSLPRQTAGNMPQGRLSRNMNEGSLGWFILEDSFKGKGRLEVITECRDALFDSDVGGAMRDLIALINPSYRIEYEGGTRAMAQAERATSDLLSRLHITLDELLNNQAAEVYLAGASSLEWYPTKTRSMVQGVSIVPAEEIQQKRIEDTPVWYQTLHGVQLDSRTFVYAPYGTRHRDPYGTPMMVAALTELERKCRLTTGTDKVINLMGEAAFLNMKVPKPTPRDLGVTSEQDPNYASRLAAYYKANVDLALSARDRGLMVTEVGVDSTAVPITQGAQGLADLELSNNLKLWSGLVSLPFMRGKMDSTTQALAQVVYPILLAHAENVQKVLQQSIEFGLNLNLQLLGIPARATLIFDKPQNPFMKDQAEAENLQAKTDELYIKLFGDAYRIRAAERLGISKEELQPTPPSPTEESVP</sequence>
<feature type="region of interest" description="Disordered" evidence="1">
    <location>
        <begin position="1"/>
        <end position="34"/>
    </location>
</feature>